<dbReference type="FunCoup" id="H2ZTJ0">
    <property type="interactions" value="109"/>
</dbReference>
<evidence type="ECO:0000256" key="3">
    <source>
        <dbReference type="ARBA" id="ARBA00022989"/>
    </source>
</evidence>
<dbReference type="HOGENOM" id="CLU_077975_7_1_1"/>
<evidence type="ECO:0000259" key="8">
    <source>
        <dbReference type="SMART" id="SM00406"/>
    </source>
</evidence>
<dbReference type="OMA" id="SGMYHCA"/>
<organism evidence="9 10">
    <name type="scientific">Latimeria chalumnae</name>
    <name type="common">Coelacanth</name>
    <dbReference type="NCBI Taxonomy" id="7897"/>
    <lineage>
        <taxon>Eukaryota</taxon>
        <taxon>Metazoa</taxon>
        <taxon>Chordata</taxon>
        <taxon>Craniata</taxon>
        <taxon>Vertebrata</taxon>
        <taxon>Euteleostomi</taxon>
        <taxon>Coelacanthiformes</taxon>
        <taxon>Coelacanthidae</taxon>
        <taxon>Latimeria</taxon>
    </lineage>
</organism>
<evidence type="ECO:0000256" key="6">
    <source>
        <dbReference type="ARBA" id="ARBA00023319"/>
    </source>
</evidence>
<feature type="domain" description="Immunoglobulin V-set" evidence="8">
    <location>
        <begin position="36"/>
        <end position="111"/>
    </location>
</feature>
<reference evidence="9" key="2">
    <citation type="submission" date="2025-08" db="UniProtKB">
        <authorList>
            <consortium name="Ensembl"/>
        </authorList>
    </citation>
    <scope>IDENTIFICATION</scope>
</reference>
<feature type="chain" id="PRO_5003579554" description="Immunoglobulin V-set domain-containing protein" evidence="7">
    <location>
        <begin position="20"/>
        <end position="113"/>
    </location>
</feature>
<evidence type="ECO:0000256" key="5">
    <source>
        <dbReference type="ARBA" id="ARBA00023170"/>
    </source>
</evidence>
<dbReference type="Pfam" id="PF07686">
    <property type="entry name" value="V-set"/>
    <property type="match status" value="1"/>
</dbReference>
<comment type="subcellular location">
    <subcellularLocation>
        <location evidence="1">Membrane</location>
    </subcellularLocation>
</comment>
<evidence type="ECO:0000313" key="10">
    <source>
        <dbReference type="Proteomes" id="UP000008672"/>
    </source>
</evidence>
<evidence type="ECO:0000256" key="2">
    <source>
        <dbReference type="ARBA" id="ARBA00022692"/>
    </source>
</evidence>
<proteinExistence type="predicted"/>
<dbReference type="EMBL" id="AFYH01274207">
    <property type="status" value="NOT_ANNOTATED_CDS"/>
    <property type="molecule type" value="Genomic_DNA"/>
</dbReference>
<keyword evidence="2" id="KW-0812">Transmembrane</keyword>
<dbReference type="SUPFAM" id="SSF48726">
    <property type="entry name" value="Immunoglobulin"/>
    <property type="match status" value="1"/>
</dbReference>
<reference evidence="9" key="3">
    <citation type="submission" date="2025-09" db="UniProtKB">
        <authorList>
            <consortium name="Ensembl"/>
        </authorList>
    </citation>
    <scope>IDENTIFICATION</scope>
</reference>
<keyword evidence="5" id="KW-0675">Receptor</keyword>
<dbReference type="GeneTree" id="ENSGT00940000153143"/>
<evidence type="ECO:0000256" key="4">
    <source>
        <dbReference type="ARBA" id="ARBA00023136"/>
    </source>
</evidence>
<dbReference type="STRING" id="7897.ENSLACP00000000711"/>
<keyword evidence="10" id="KW-1185">Reference proteome</keyword>
<dbReference type="Gene3D" id="2.60.40.10">
    <property type="entry name" value="Immunoglobulins"/>
    <property type="match status" value="1"/>
</dbReference>
<dbReference type="eggNOG" id="ENOG502STC0">
    <property type="taxonomic scope" value="Eukaryota"/>
</dbReference>
<keyword evidence="6" id="KW-0393">Immunoglobulin domain</keyword>
<keyword evidence="4" id="KW-0472">Membrane</keyword>
<dbReference type="InterPro" id="IPR013106">
    <property type="entry name" value="Ig_V-set"/>
</dbReference>
<reference evidence="10" key="1">
    <citation type="submission" date="2011-08" db="EMBL/GenBank/DDBJ databases">
        <title>The draft genome of Latimeria chalumnae.</title>
        <authorList>
            <person name="Di Palma F."/>
            <person name="Alfoldi J."/>
            <person name="Johnson J."/>
            <person name="Berlin A."/>
            <person name="Gnerre S."/>
            <person name="Jaffe D."/>
            <person name="MacCallum I."/>
            <person name="Young S."/>
            <person name="Walker B.J."/>
            <person name="Lander E."/>
            <person name="Lindblad-Toh K."/>
        </authorList>
    </citation>
    <scope>NUCLEOTIDE SEQUENCE [LARGE SCALE GENOMIC DNA]</scope>
    <source>
        <strain evidence="10">Wild caught</strain>
    </source>
</reference>
<dbReference type="InterPro" id="IPR051117">
    <property type="entry name" value="TRG_var/const_region"/>
</dbReference>
<dbReference type="Ensembl" id="ENSLACT00000000717.1">
    <property type="protein sequence ID" value="ENSLACP00000000711.1"/>
    <property type="gene ID" value="ENSLACG00000000637.1"/>
</dbReference>
<evidence type="ECO:0000256" key="7">
    <source>
        <dbReference type="SAM" id="SignalP"/>
    </source>
</evidence>
<dbReference type="AlphaFoldDB" id="H2ZTJ0"/>
<dbReference type="InParanoid" id="H2ZTJ0"/>
<name>H2ZTJ0_LATCH</name>
<evidence type="ECO:0000256" key="1">
    <source>
        <dbReference type="ARBA" id="ARBA00004370"/>
    </source>
</evidence>
<sequence length="113" mass="13403">MLFQCFYILAIFWMSGVVSITLKQPQVSVTKSVTKTVKLNCKFQGVSYIHWYRLRPNEAPQRILYYESEAKSEYDQGFRNTKFKSQKKNDECFLYINSLEMSDTAMYYCAGWE</sequence>
<dbReference type="Proteomes" id="UP000008672">
    <property type="component" value="Unassembled WGS sequence"/>
</dbReference>
<evidence type="ECO:0000313" key="9">
    <source>
        <dbReference type="Ensembl" id="ENSLACP00000000711.1"/>
    </source>
</evidence>
<dbReference type="InterPro" id="IPR013783">
    <property type="entry name" value="Ig-like_fold"/>
</dbReference>
<dbReference type="SMART" id="SM00406">
    <property type="entry name" value="IGv"/>
    <property type="match status" value="1"/>
</dbReference>
<accession>H2ZTJ0</accession>
<dbReference type="InterPro" id="IPR036179">
    <property type="entry name" value="Ig-like_dom_sf"/>
</dbReference>
<dbReference type="GO" id="GO:0016020">
    <property type="term" value="C:membrane"/>
    <property type="evidence" value="ECO:0007669"/>
    <property type="project" value="UniProtKB-SubCell"/>
</dbReference>
<feature type="signal peptide" evidence="7">
    <location>
        <begin position="1"/>
        <end position="19"/>
    </location>
</feature>
<keyword evidence="7" id="KW-0732">Signal</keyword>
<dbReference type="PANTHER" id="PTHR19256:SF65">
    <property type="entry name" value="T CELL RECEPTOR GAMMA CONSTANT 1-RELATED"/>
    <property type="match status" value="1"/>
</dbReference>
<dbReference type="PANTHER" id="PTHR19256">
    <property type="entry name" value="T-CELL RECEPTOR GAMMA CHAIN"/>
    <property type="match status" value="1"/>
</dbReference>
<keyword evidence="3" id="KW-1133">Transmembrane helix</keyword>
<protein>
    <recommendedName>
        <fullName evidence="8">Immunoglobulin V-set domain-containing protein</fullName>
    </recommendedName>
</protein>